<name>A0ABM7ZF22_9BACT</name>
<dbReference type="InterPro" id="IPR059177">
    <property type="entry name" value="GH29D-like_dom"/>
</dbReference>
<organism evidence="8 9">
    <name type="scientific">Akkermansia biwaensis</name>
    <dbReference type="NCBI Taxonomy" id="2946555"/>
    <lineage>
        <taxon>Bacteria</taxon>
        <taxon>Pseudomonadati</taxon>
        <taxon>Verrucomicrobiota</taxon>
        <taxon>Verrucomicrobiia</taxon>
        <taxon>Verrucomicrobiales</taxon>
        <taxon>Akkermansiaceae</taxon>
        <taxon>Akkermansia</taxon>
    </lineage>
</organism>
<dbReference type="Gene3D" id="2.60.120.260">
    <property type="entry name" value="Galactose-binding domain-like"/>
    <property type="match status" value="2"/>
</dbReference>
<dbReference type="InterPro" id="IPR057739">
    <property type="entry name" value="Glyco_hydro_29_N"/>
</dbReference>
<keyword evidence="3 6" id="KW-0732">Signal</keyword>
<dbReference type="Pfam" id="PF01120">
    <property type="entry name" value="Alpha_L_fucos"/>
    <property type="match status" value="1"/>
</dbReference>
<evidence type="ECO:0000256" key="2">
    <source>
        <dbReference type="ARBA" id="ARBA00012662"/>
    </source>
</evidence>
<evidence type="ECO:0000256" key="1">
    <source>
        <dbReference type="ARBA" id="ARBA00007951"/>
    </source>
</evidence>
<evidence type="ECO:0000256" key="5">
    <source>
        <dbReference type="ARBA" id="ARBA00023295"/>
    </source>
</evidence>
<dbReference type="Proteomes" id="UP001062263">
    <property type="component" value="Chromosome"/>
</dbReference>
<keyword evidence="9" id="KW-1185">Reference proteome</keyword>
<feature type="chain" id="PRO_5046097136" description="alpha-L-fucosidase" evidence="6">
    <location>
        <begin position="21"/>
        <end position="698"/>
    </location>
</feature>
<dbReference type="SUPFAM" id="SSF49785">
    <property type="entry name" value="Galactose-binding domain-like"/>
    <property type="match status" value="2"/>
</dbReference>
<dbReference type="InterPro" id="IPR000933">
    <property type="entry name" value="Glyco_hydro_29"/>
</dbReference>
<protein>
    <recommendedName>
        <fullName evidence="2">alpha-L-fucosidase</fullName>
        <ecNumber evidence="2">3.2.1.51</ecNumber>
    </recommendedName>
</protein>
<keyword evidence="5" id="KW-0326">Glycosidase</keyword>
<dbReference type="InterPro" id="IPR008979">
    <property type="entry name" value="Galactose-bd-like_sf"/>
</dbReference>
<dbReference type="EC" id="3.2.1.51" evidence="2"/>
<evidence type="ECO:0000259" key="7">
    <source>
        <dbReference type="PROSITE" id="PS50022"/>
    </source>
</evidence>
<dbReference type="PANTHER" id="PTHR10030:SF37">
    <property type="entry name" value="ALPHA-L-FUCOSIDASE-RELATED"/>
    <property type="match status" value="1"/>
</dbReference>
<dbReference type="PANTHER" id="PTHR10030">
    <property type="entry name" value="ALPHA-L-FUCOSIDASE"/>
    <property type="match status" value="1"/>
</dbReference>
<dbReference type="PROSITE" id="PS50022">
    <property type="entry name" value="FA58C_3"/>
    <property type="match status" value="1"/>
</dbReference>
<dbReference type="Pfam" id="PF13290">
    <property type="entry name" value="CHB_HEX_C_1"/>
    <property type="match status" value="1"/>
</dbReference>
<evidence type="ECO:0000313" key="8">
    <source>
        <dbReference type="EMBL" id="BDL43366.1"/>
    </source>
</evidence>
<evidence type="ECO:0000313" key="9">
    <source>
        <dbReference type="Proteomes" id="UP001062263"/>
    </source>
</evidence>
<gene>
    <name evidence="8" type="ORF">Abiwalacus_09400</name>
</gene>
<dbReference type="InterPro" id="IPR017853">
    <property type="entry name" value="GH"/>
</dbReference>
<dbReference type="SMART" id="SM00812">
    <property type="entry name" value="Alpha_L_fucos"/>
    <property type="match status" value="1"/>
</dbReference>
<feature type="domain" description="F5/8 type C" evidence="7">
    <location>
        <begin position="581"/>
        <end position="698"/>
    </location>
</feature>
<dbReference type="Gene3D" id="3.20.20.80">
    <property type="entry name" value="Glycosidases"/>
    <property type="match status" value="1"/>
</dbReference>
<comment type="similarity">
    <text evidence="1">Belongs to the glycosyl hydrolase 29 family.</text>
</comment>
<dbReference type="InterPro" id="IPR000421">
    <property type="entry name" value="FA58C"/>
</dbReference>
<dbReference type="SUPFAM" id="SSF51445">
    <property type="entry name" value="(Trans)glycosidases"/>
    <property type="match status" value="1"/>
</dbReference>
<reference evidence="8" key="1">
    <citation type="submission" date="2022-06" db="EMBL/GenBank/DDBJ databases">
        <title>Akkermansia biwalacus sp. nov., an anaerobic mucin-degrading bacterium isolated from human intestine.</title>
        <authorList>
            <person name="Kobayashi Y."/>
            <person name="Inoue S."/>
            <person name="Kawahara T."/>
            <person name="Kohda N."/>
        </authorList>
    </citation>
    <scope>NUCLEOTIDE SEQUENCE</scope>
    <source>
        <strain evidence="8">WON2089</strain>
    </source>
</reference>
<evidence type="ECO:0000256" key="4">
    <source>
        <dbReference type="ARBA" id="ARBA00022801"/>
    </source>
</evidence>
<evidence type="ECO:0000256" key="6">
    <source>
        <dbReference type="SAM" id="SignalP"/>
    </source>
</evidence>
<accession>A0ABM7ZF22</accession>
<proteinExistence type="inferred from homology"/>
<dbReference type="Pfam" id="PF00754">
    <property type="entry name" value="F5_F8_type_C"/>
    <property type="match status" value="2"/>
</dbReference>
<keyword evidence="4" id="KW-0378">Hydrolase</keyword>
<feature type="signal peptide" evidence="6">
    <location>
        <begin position="1"/>
        <end position="20"/>
    </location>
</feature>
<evidence type="ECO:0000256" key="3">
    <source>
        <dbReference type="ARBA" id="ARBA00022729"/>
    </source>
</evidence>
<dbReference type="EMBL" id="AP025943">
    <property type="protein sequence ID" value="BDL43366.1"/>
    <property type="molecule type" value="Genomic_DNA"/>
</dbReference>
<sequence>MVPALLGVCVLAAGMGTAGAKERVAPLLPVPSAAQLAWHDMEMYAFVHFTINTFTGKEWGYGDEKPELFNPSDFDADDLVRTLADAGFKGVVLTCKHHDGFCLWPTKTTRHSVASSPWKNGKGDVVKDVSRACKKYGLKFGVYLSPWDRNASSYGTPEYIGMYRRQLKELATGYGPLFLAWFDGANGGDGYYGGAREKRSIDRSTYYRWKTTWSELKKLQPNAVIFSDVGPDVRWVGNESGYAGYPCWATYTPVPLQAGTEPAPGTVRYQLGVEGTVDGKYWIPAEVDVSIRPGWFWHDHENARVRTPENLLELYFNSVGRGANLNLNVPPDRSGRIHEEDKKSLAGFRALLNELYSRNFAEGAEASASSTLNGYGARHVLDRKRTTYWIASKGDRNPSLTLKLPDSATFDVIRLAEPIQLGQRVRKFRVEVCENGRFVPWAEGSSIGARVMLKGRPVTTDEVRVVLEGFKAVPALCEVSLWKYPGFLNAPSVSYDRDGRVTLTAAAGAVIRYTMDGTEPGPQSPVYEKPFVLSGGGTVKAASEGNGRKSSVTARVVPVPSRDWKVIGGERAASAPELAFDGDSGTLWHTHAPQGEIAPPQALDIDMGRAVNVAAVLYAPRADSAKGTIDQYAVYFSEDGREWGAPAAEGEFSNIRANPVLQRIDLKTPVKARYLRFVGRRVLEGSHVVIAELGVLEK</sequence>